<reference evidence="1" key="1">
    <citation type="submission" date="2022-11" db="EMBL/GenBank/DDBJ databases">
        <title>Genome Sequence of Boeremia exigua.</title>
        <authorList>
            <person name="Buettner E."/>
        </authorList>
    </citation>
    <scope>NUCLEOTIDE SEQUENCE</scope>
    <source>
        <strain evidence="1">CU02</strain>
    </source>
</reference>
<keyword evidence="2" id="KW-1185">Reference proteome</keyword>
<organism evidence="1 2">
    <name type="scientific">Boeremia exigua</name>
    <dbReference type="NCBI Taxonomy" id="749465"/>
    <lineage>
        <taxon>Eukaryota</taxon>
        <taxon>Fungi</taxon>
        <taxon>Dikarya</taxon>
        <taxon>Ascomycota</taxon>
        <taxon>Pezizomycotina</taxon>
        <taxon>Dothideomycetes</taxon>
        <taxon>Pleosporomycetidae</taxon>
        <taxon>Pleosporales</taxon>
        <taxon>Pleosporineae</taxon>
        <taxon>Didymellaceae</taxon>
        <taxon>Boeremia</taxon>
    </lineage>
</organism>
<gene>
    <name evidence="1" type="ORF">OPT61_g2915</name>
</gene>
<sequence length="84" mass="9118">MALDNLASELDALRSHWETTNKAYRLSDRFDFERTPTRETHDVDEGISQWRDSVGSDVSVQEITPKKGGAQAKVNVAAGGGGGL</sequence>
<comment type="caution">
    <text evidence="1">The sequence shown here is derived from an EMBL/GenBank/DDBJ whole genome shotgun (WGS) entry which is preliminary data.</text>
</comment>
<dbReference type="Proteomes" id="UP001153331">
    <property type="component" value="Unassembled WGS sequence"/>
</dbReference>
<dbReference type="EMBL" id="JAPHNI010000140">
    <property type="protein sequence ID" value="KAJ8115440.1"/>
    <property type="molecule type" value="Genomic_DNA"/>
</dbReference>
<proteinExistence type="predicted"/>
<evidence type="ECO:0000313" key="1">
    <source>
        <dbReference type="EMBL" id="KAJ8115440.1"/>
    </source>
</evidence>
<evidence type="ECO:0000313" key="2">
    <source>
        <dbReference type="Proteomes" id="UP001153331"/>
    </source>
</evidence>
<accession>A0ACC2IJQ8</accession>
<name>A0ACC2IJQ8_9PLEO</name>
<protein>
    <submittedName>
        <fullName evidence="1">Uncharacterized protein</fullName>
    </submittedName>
</protein>